<dbReference type="PANTHER" id="PTHR31268:SF10">
    <property type="entry name" value="GALACTINOL--SUCROSE GALACTOSYLTRANSFERASE"/>
    <property type="match status" value="1"/>
</dbReference>
<reference evidence="5" key="1">
    <citation type="submission" date="2023-07" db="EMBL/GenBank/DDBJ databases">
        <title>draft genome sequence of fig (Ficus carica).</title>
        <authorList>
            <person name="Takahashi T."/>
            <person name="Nishimura K."/>
        </authorList>
    </citation>
    <scope>NUCLEOTIDE SEQUENCE</scope>
</reference>
<organism evidence="5 7">
    <name type="scientific">Ficus carica</name>
    <name type="common">Common fig</name>
    <dbReference type="NCBI Taxonomy" id="3494"/>
    <lineage>
        <taxon>Eukaryota</taxon>
        <taxon>Viridiplantae</taxon>
        <taxon>Streptophyta</taxon>
        <taxon>Embryophyta</taxon>
        <taxon>Tracheophyta</taxon>
        <taxon>Spermatophyta</taxon>
        <taxon>Magnoliopsida</taxon>
        <taxon>eudicotyledons</taxon>
        <taxon>Gunneridae</taxon>
        <taxon>Pentapetalae</taxon>
        <taxon>rosids</taxon>
        <taxon>fabids</taxon>
        <taxon>Rosales</taxon>
        <taxon>Moraceae</taxon>
        <taxon>Ficeae</taxon>
        <taxon>Ficus</taxon>
    </lineage>
</organism>
<gene>
    <name evidence="5" type="ORF">TIFTF001_025990</name>
    <name evidence="6" type="ORF">TIFTF001_027679</name>
</gene>
<keyword evidence="3" id="KW-0119">Carbohydrate metabolism</keyword>
<dbReference type="GO" id="GO:0047274">
    <property type="term" value="F:galactinol-sucrose galactosyltransferase activity"/>
    <property type="evidence" value="ECO:0007669"/>
    <property type="project" value="UniProtKB-EC"/>
</dbReference>
<evidence type="ECO:0000313" key="6">
    <source>
        <dbReference type="EMBL" id="GMN58581.1"/>
    </source>
</evidence>
<protein>
    <recommendedName>
        <fullName evidence="2">galactinol--sucrose galactosyltransferase</fullName>
        <ecNumber evidence="2">2.4.1.82</ecNumber>
    </recommendedName>
</protein>
<evidence type="ECO:0000256" key="1">
    <source>
        <dbReference type="ARBA" id="ARBA00007240"/>
    </source>
</evidence>
<evidence type="ECO:0000313" key="5">
    <source>
        <dbReference type="EMBL" id="GMN56880.1"/>
    </source>
</evidence>
<proteinExistence type="inferred from homology"/>
<dbReference type="InterPro" id="IPR008811">
    <property type="entry name" value="Glycosyl_hydrolases_36"/>
</dbReference>
<comment type="caution">
    <text evidence="5">The sequence shown here is derived from an EMBL/GenBank/DDBJ whole genome shotgun (WGS) entry which is preliminary data.</text>
</comment>
<comment type="similarity">
    <text evidence="1">Belongs to the glycosyl hydrolases 36 family.</text>
</comment>
<accession>A0AA88AQQ5</accession>
<dbReference type="InterPro" id="IPR017853">
    <property type="entry name" value="GH"/>
</dbReference>
<sequence>MTITATPSIENGCLMVRGKVVLTGVPENVVVSPLSNGPAFVGATSALPSSRHVFSLGTLEGFKFLSLFRFKIWWMIPRVGKSGSEIPMETQMLLLEASEESALEDEISSEPNTENTFYILFLPVLEELFRASLEGTSTNELRLCVESGDAGVQTSRALEGLFVNSGYNPFKLIKDSIKILEKNKGTFSHIENKKIPSHLDWFGWCTWDAFYTEVNPKGIEEGLESFKEGGCSPKFLIIDDGWQDTINEFSKEGEPLVEGTQFATRLVDIKENSKFRSTGSEDTCTDLHEFIDLIKEKYGLKFVYMWHALAGYWGGVLPSSETMRKYNPKIAFPIQSPVYTGNLQDVAMDSLEKYGVGLIDPEKIFEFYNDLHSYLACCGVDGVKVDVQNLLETLGSGYGGRVSITRQYQEALEQSTERNFGDNNLICCMCHNSDSIFSSKKSAVARASEDFMPREPTFQTLHLASVAFNSLLLGEIVVPDWDMFQSKHETAEFHGAARALGGCAVYVSDKPGNQDFKILKKLVSPDGSVLRARYAGRPTRDCLFEDPVMDGKSLLKIWNLNKLSGVVGVFNCQGAGSWPLKQAAEEIRCTSSTNSSISGHVKPVDVEFLEDIAGESWNGDCAVYAFNSGSLSILPEHGNVEVSLATLQCEIYTISPIRVFGHGLKFAPIGLLDMYNSGGAVESLSCSSIELSEFRIKVRGRGLGRFGVYSSSKPRRCMVGVKEEEFTYNSEDGLLIVKLEGECDPRDIEFVY</sequence>
<dbReference type="EC" id="2.4.1.82" evidence="2"/>
<comment type="catalytic activity">
    <reaction evidence="4">
        <text>alpha-D-galactosyl-(1-&gt;3)-1D-myo-inositol + sucrose = raffinose + myo-inositol</text>
        <dbReference type="Rhea" id="RHEA:20161"/>
        <dbReference type="ChEBI" id="CHEBI:16634"/>
        <dbReference type="ChEBI" id="CHEBI:17268"/>
        <dbReference type="ChEBI" id="CHEBI:17505"/>
        <dbReference type="ChEBI" id="CHEBI:17992"/>
        <dbReference type="EC" id="2.4.1.82"/>
    </reaction>
</comment>
<dbReference type="Proteomes" id="UP001187192">
    <property type="component" value="Unassembled WGS sequence"/>
</dbReference>
<dbReference type="Pfam" id="PF05691">
    <property type="entry name" value="Raffinose_syn"/>
    <property type="match status" value="1"/>
</dbReference>
<dbReference type="Gene3D" id="3.20.20.70">
    <property type="entry name" value="Aldolase class I"/>
    <property type="match status" value="1"/>
</dbReference>
<dbReference type="EMBL" id="BTGU01000079">
    <property type="protein sequence ID" value="GMN58581.1"/>
    <property type="molecule type" value="Genomic_DNA"/>
</dbReference>
<dbReference type="PANTHER" id="PTHR31268">
    <property type="match status" value="1"/>
</dbReference>
<evidence type="ECO:0000256" key="4">
    <source>
        <dbReference type="ARBA" id="ARBA00049426"/>
    </source>
</evidence>
<name>A0AA88AQQ5_FICCA</name>
<dbReference type="SUPFAM" id="SSF51445">
    <property type="entry name" value="(Trans)glycosidases"/>
    <property type="match status" value="1"/>
</dbReference>
<dbReference type="InterPro" id="IPR013785">
    <property type="entry name" value="Aldolase_TIM"/>
</dbReference>
<keyword evidence="7" id="KW-1185">Reference proteome</keyword>
<dbReference type="AlphaFoldDB" id="A0AA88AQQ5"/>
<evidence type="ECO:0000256" key="2">
    <source>
        <dbReference type="ARBA" id="ARBA00012708"/>
    </source>
</evidence>
<dbReference type="EMBL" id="BTGU01000066">
    <property type="protein sequence ID" value="GMN56880.1"/>
    <property type="molecule type" value="Genomic_DNA"/>
</dbReference>
<evidence type="ECO:0000313" key="7">
    <source>
        <dbReference type="Proteomes" id="UP001187192"/>
    </source>
</evidence>
<evidence type="ECO:0000256" key="3">
    <source>
        <dbReference type="ARBA" id="ARBA00023277"/>
    </source>
</evidence>